<dbReference type="KEGG" id="gpo:GPOL_c31750"/>
<dbReference type="Gene3D" id="1.10.10.60">
    <property type="entry name" value="Homeodomain-like"/>
    <property type="match status" value="1"/>
</dbReference>
<dbReference type="InterPro" id="IPR035418">
    <property type="entry name" value="AraC-bd_2"/>
</dbReference>
<keyword evidence="7" id="KW-1185">Reference proteome</keyword>
<keyword evidence="1" id="KW-0805">Transcription regulation</keyword>
<dbReference type="HOGENOM" id="CLU_047930_0_1_11"/>
<dbReference type="SMART" id="SM00342">
    <property type="entry name" value="HTH_ARAC"/>
    <property type="match status" value="1"/>
</dbReference>
<reference evidence="6 7" key="1">
    <citation type="journal article" date="2012" name="Appl. Environ. Microbiol.">
        <title>Involvement of two latex-clearing proteins during rubber degradation and insights into the subsequent degradation pathway revealed by the genome sequence of Gordonia polyisoprenivorans strain VH2.</title>
        <authorList>
            <person name="Hiessl S."/>
            <person name="Schuldes J."/>
            <person name="Thurmer A."/>
            <person name="Halbsguth T."/>
            <person name="Broker D."/>
            <person name="Angelov A."/>
            <person name="Liebl W."/>
            <person name="Daniel R."/>
            <person name="Steinbuchel A."/>
        </authorList>
    </citation>
    <scope>NUCLEOTIDE SEQUENCE [LARGE SCALE GENOMIC DNA]</scope>
    <source>
        <strain evidence="7">DSM 44266 / VH2</strain>
    </source>
</reference>
<dbReference type="InterPro" id="IPR009057">
    <property type="entry name" value="Homeodomain-like_sf"/>
</dbReference>
<dbReference type="Proteomes" id="UP000009154">
    <property type="component" value="Chromosome"/>
</dbReference>
<organism evidence="6 7">
    <name type="scientific">Gordonia polyisoprenivorans (strain DSM 44266 / VH2)</name>
    <dbReference type="NCBI Taxonomy" id="1112204"/>
    <lineage>
        <taxon>Bacteria</taxon>
        <taxon>Bacillati</taxon>
        <taxon>Actinomycetota</taxon>
        <taxon>Actinomycetes</taxon>
        <taxon>Mycobacteriales</taxon>
        <taxon>Gordoniaceae</taxon>
        <taxon>Gordonia</taxon>
    </lineage>
</organism>
<dbReference type="GO" id="GO:0003700">
    <property type="term" value="F:DNA-binding transcription factor activity"/>
    <property type="evidence" value="ECO:0007669"/>
    <property type="project" value="InterPro"/>
</dbReference>
<feature type="domain" description="HTH araC/xylS-type" evidence="5">
    <location>
        <begin position="232"/>
        <end position="330"/>
    </location>
</feature>
<evidence type="ECO:0000259" key="5">
    <source>
        <dbReference type="PROSITE" id="PS01124"/>
    </source>
</evidence>
<evidence type="ECO:0000256" key="4">
    <source>
        <dbReference type="SAM" id="MobiDB-lite"/>
    </source>
</evidence>
<keyword evidence="2" id="KW-0238">DNA-binding</keyword>
<dbReference type="Pfam" id="PF12833">
    <property type="entry name" value="HTH_18"/>
    <property type="match status" value="1"/>
</dbReference>
<feature type="region of interest" description="Disordered" evidence="4">
    <location>
        <begin position="1"/>
        <end position="28"/>
    </location>
</feature>
<dbReference type="STRING" id="1112204.GPOL_c31750"/>
<evidence type="ECO:0000313" key="6">
    <source>
        <dbReference type="EMBL" id="AFA74190.1"/>
    </source>
</evidence>
<dbReference type="PRINTS" id="PR00032">
    <property type="entry name" value="HTHARAC"/>
</dbReference>
<proteinExistence type="predicted"/>
<name>H6MWI5_GORPV</name>
<keyword evidence="3" id="KW-0804">Transcription</keyword>
<dbReference type="PANTHER" id="PTHR46796">
    <property type="entry name" value="HTH-TYPE TRANSCRIPTIONAL ACTIVATOR RHAS-RELATED"/>
    <property type="match status" value="1"/>
</dbReference>
<dbReference type="PROSITE" id="PS01124">
    <property type="entry name" value="HTH_ARAC_FAMILY_2"/>
    <property type="match status" value="1"/>
</dbReference>
<dbReference type="InterPro" id="IPR020449">
    <property type="entry name" value="Tscrpt_reg_AraC-type_HTH"/>
</dbReference>
<evidence type="ECO:0000256" key="3">
    <source>
        <dbReference type="ARBA" id="ARBA00023163"/>
    </source>
</evidence>
<dbReference type="AlphaFoldDB" id="H6MWI5"/>
<evidence type="ECO:0000256" key="1">
    <source>
        <dbReference type="ARBA" id="ARBA00023015"/>
    </source>
</evidence>
<gene>
    <name evidence="6" type="ordered locus">GPOL_c31750</name>
</gene>
<accession>H6MWI5</accession>
<protein>
    <submittedName>
        <fullName evidence="6">Transcriptional regulator, AraC family</fullName>
    </submittedName>
</protein>
<evidence type="ECO:0000313" key="7">
    <source>
        <dbReference type="Proteomes" id="UP000009154"/>
    </source>
</evidence>
<dbReference type="InterPro" id="IPR018060">
    <property type="entry name" value="HTH_AraC"/>
</dbReference>
<dbReference type="GO" id="GO:0043565">
    <property type="term" value="F:sequence-specific DNA binding"/>
    <property type="evidence" value="ECO:0007669"/>
    <property type="project" value="InterPro"/>
</dbReference>
<dbReference type="Pfam" id="PF14525">
    <property type="entry name" value="AraC_binding_2"/>
    <property type="match status" value="1"/>
</dbReference>
<dbReference type="EMBL" id="CP003119">
    <property type="protein sequence ID" value="AFA74190.1"/>
    <property type="molecule type" value="Genomic_DNA"/>
</dbReference>
<dbReference type="RefSeq" id="WP_014360658.1">
    <property type="nucleotide sequence ID" value="NC_016906.1"/>
</dbReference>
<sequence length="330" mass="35648">MFTEHTSTGHSSTGHASTGHGAPDGETRDWDAAHRAVADAYFPHELTDLDGTGDVALSLRTVELGGVTIGRLTWGTDVAITCAYPGAYEVNIPMSGRLHSRHETREVVSTPGRATVFAADRESQITRWTADCDVIGVKFDADHLEREADRIHVGAVRRRLVLPDQIDVATDAGRSWLDLVAALSAQHREPVDLLANPLVGPQLAGAVTAAFLLTVAPDPVDAAHPLRPRTVKRVLDALHADPARPWTLAEMAALAQTSVRRLQEAFAEYVGATPTAALRDIRLAHAHNDIESGAGTISDIAARWGFSSASRFAAAYRRRYGDRPSEVLRR</sequence>
<dbReference type="InterPro" id="IPR050204">
    <property type="entry name" value="AraC_XylS_family_regulators"/>
</dbReference>
<dbReference type="eggNOG" id="COG2207">
    <property type="taxonomic scope" value="Bacteria"/>
</dbReference>
<evidence type="ECO:0000256" key="2">
    <source>
        <dbReference type="ARBA" id="ARBA00023125"/>
    </source>
</evidence>
<feature type="compositionally biased region" description="Low complexity" evidence="4">
    <location>
        <begin position="1"/>
        <end position="21"/>
    </location>
</feature>
<dbReference type="SUPFAM" id="SSF46689">
    <property type="entry name" value="Homeodomain-like"/>
    <property type="match status" value="2"/>
</dbReference>
<dbReference type="GeneID" id="90160204"/>